<proteinExistence type="predicted"/>
<protein>
    <submittedName>
        <fullName evidence="1">Uncharacterized protein</fullName>
    </submittedName>
</protein>
<accession>A0ABQ6JR42</accession>
<comment type="caution">
    <text evidence="1">The sequence shown here is derived from an EMBL/GenBank/DDBJ whole genome shotgun (WGS) entry which is preliminary data.</text>
</comment>
<sequence length="45" mass="4642">MDGAGAVVTADVAGERRDFADPDVESAYARALLALLALRQAARPA</sequence>
<dbReference type="EMBL" id="BSUZ01000001">
    <property type="protein sequence ID" value="GMA89297.1"/>
    <property type="molecule type" value="Genomic_DNA"/>
</dbReference>
<evidence type="ECO:0000313" key="1">
    <source>
        <dbReference type="EMBL" id="GMA89297.1"/>
    </source>
</evidence>
<reference evidence="2" key="1">
    <citation type="journal article" date="2019" name="Int. J. Syst. Evol. Microbiol.">
        <title>The Global Catalogue of Microorganisms (GCM) 10K type strain sequencing project: providing services to taxonomists for standard genome sequencing and annotation.</title>
        <authorList>
            <consortium name="The Broad Institute Genomics Platform"/>
            <consortium name="The Broad Institute Genome Sequencing Center for Infectious Disease"/>
            <person name="Wu L."/>
            <person name="Ma J."/>
        </authorList>
    </citation>
    <scope>NUCLEOTIDE SEQUENCE [LARGE SCALE GENOMIC DNA]</scope>
    <source>
        <strain evidence="2">NBRC 108730</strain>
    </source>
</reference>
<gene>
    <name evidence="1" type="ORF">GCM10025868_45470</name>
</gene>
<keyword evidence="2" id="KW-1185">Reference proteome</keyword>
<evidence type="ECO:0000313" key="2">
    <source>
        <dbReference type="Proteomes" id="UP001157017"/>
    </source>
</evidence>
<organism evidence="1 2">
    <name type="scientific">Angustibacter aerolatus</name>
    <dbReference type="NCBI Taxonomy" id="1162965"/>
    <lineage>
        <taxon>Bacteria</taxon>
        <taxon>Bacillati</taxon>
        <taxon>Actinomycetota</taxon>
        <taxon>Actinomycetes</taxon>
        <taxon>Kineosporiales</taxon>
        <taxon>Kineosporiaceae</taxon>
    </lineage>
</organism>
<name>A0ABQ6JR42_9ACTN</name>
<dbReference type="Proteomes" id="UP001157017">
    <property type="component" value="Unassembled WGS sequence"/>
</dbReference>